<dbReference type="EMBL" id="KN556306">
    <property type="protein sequence ID" value="KHJ88178.1"/>
    <property type="molecule type" value="Genomic_DNA"/>
</dbReference>
<proteinExistence type="predicted"/>
<feature type="transmembrane region" description="Helical" evidence="1">
    <location>
        <begin position="83"/>
        <end position="104"/>
    </location>
</feature>
<dbReference type="OrthoDB" id="5872768at2759"/>
<evidence type="ECO:0000313" key="3">
    <source>
        <dbReference type="Proteomes" id="UP000053660"/>
    </source>
</evidence>
<keyword evidence="1" id="KW-0812">Transmembrane</keyword>
<sequence>MDHNRSFVYDAQPLVVLPERQISARCSKWRQTKAKHSSPMLFDDDVIVVENDDTRLWSQKSFRSSEGEEALDAYFSDHPFLDFAGRCGSIGIVAILLYNIYAWYASLLQCNKG</sequence>
<dbReference type="AlphaFoldDB" id="A0A0B1SSC3"/>
<evidence type="ECO:0000313" key="2">
    <source>
        <dbReference type="EMBL" id="KHJ88178.1"/>
    </source>
</evidence>
<accession>A0A0B1SSC3</accession>
<dbReference type="Proteomes" id="UP000053660">
    <property type="component" value="Unassembled WGS sequence"/>
</dbReference>
<keyword evidence="1" id="KW-0472">Membrane</keyword>
<organism evidence="2 3">
    <name type="scientific">Oesophagostomum dentatum</name>
    <name type="common">Nodular worm</name>
    <dbReference type="NCBI Taxonomy" id="61180"/>
    <lineage>
        <taxon>Eukaryota</taxon>
        <taxon>Metazoa</taxon>
        <taxon>Ecdysozoa</taxon>
        <taxon>Nematoda</taxon>
        <taxon>Chromadorea</taxon>
        <taxon>Rhabditida</taxon>
        <taxon>Rhabditina</taxon>
        <taxon>Rhabditomorpha</taxon>
        <taxon>Strongyloidea</taxon>
        <taxon>Strongylidae</taxon>
        <taxon>Oesophagostomum</taxon>
    </lineage>
</organism>
<protein>
    <submittedName>
        <fullName evidence="2">Uncharacterized protein</fullName>
    </submittedName>
</protein>
<keyword evidence="1" id="KW-1133">Transmembrane helix</keyword>
<keyword evidence="3" id="KW-1185">Reference proteome</keyword>
<gene>
    <name evidence="2" type="ORF">OESDEN_12032</name>
</gene>
<name>A0A0B1SSC3_OESDE</name>
<reference evidence="2 3" key="1">
    <citation type="submission" date="2014-03" db="EMBL/GenBank/DDBJ databases">
        <title>Draft genome of the hookworm Oesophagostomum dentatum.</title>
        <authorList>
            <person name="Mitreva M."/>
        </authorList>
    </citation>
    <scope>NUCLEOTIDE SEQUENCE [LARGE SCALE GENOMIC DNA]</scope>
    <source>
        <strain evidence="2 3">OD-Hann</strain>
    </source>
</reference>
<evidence type="ECO:0000256" key="1">
    <source>
        <dbReference type="SAM" id="Phobius"/>
    </source>
</evidence>